<dbReference type="PANTHER" id="PTHR47959">
    <property type="entry name" value="ATP-DEPENDENT RNA HELICASE RHLE-RELATED"/>
    <property type="match status" value="1"/>
</dbReference>
<evidence type="ECO:0000256" key="3">
    <source>
        <dbReference type="ARBA" id="ARBA00022741"/>
    </source>
</evidence>
<dbReference type="GO" id="GO:0005524">
    <property type="term" value="F:ATP binding"/>
    <property type="evidence" value="ECO:0007669"/>
    <property type="project" value="UniProtKB-KW"/>
</dbReference>
<dbReference type="Pfam" id="PF00271">
    <property type="entry name" value="Helicase_C"/>
    <property type="match status" value="1"/>
</dbReference>
<evidence type="ECO:0000259" key="13">
    <source>
        <dbReference type="PROSITE" id="PS51192"/>
    </source>
</evidence>
<evidence type="ECO:0000256" key="7">
    <source>
        <dbReference type="ARBA" id="ARBA00022884"/>
    </source>
</evidence>
<feature type="domain" description="Helicase C-terminal" evidence="14">
    <location>
        <begin position="417"/>
        <end position="581"/>
    </location>
</feature>
<dbReference type="CDD" id="cd18787">
    <property type="entry name" value="SF2_C_DEAD"/>
    <property type="match status" value="1"/>
</dbReference>
<dbReference type="InterPro" id="IPR044764">
    <property type="entry name" value="DDX52/Rok1_DEADc"/>
</dbReference>
<feature type="compositionally biased region" description="Basic residues" evidence="12">
    <location>
        <begin position="609"/>
        <end position="629"/>
    </location>
</feature>
<dbReference type="CTD" id="11056"/>
<evidence type="ECO:0000256" key="4">
    <source>
        <dbReference type="ARBA" id="ARBA00022801"/>
    </source>
</evidence>
<dbReference type="RefSeq" id="XP_038053752.1">
    <property type="nucleotide sequence ID" value="XM_038197824.1"/>
</dbReference>
<dbReference type="InterPro" id="IPR050079">
    <property type="entry name" value="DEAD_box_RNA_helicase"/>
</dbReference>
<dbReference type="OMA" id="EMAHSIM"/>
<dbReference type="PROSITE" id="PS51192">
    <property type="entry name" value="HELICASE_ATP_BIND_1"/>
    <property type="match status" value="1"/>
</dbReference>
<dbReference type="GO" id="GO:0003723">
    <property type="term" value="F:RNA binding"/>
    <property type="evidence" value="ECO:0007669"/>
    <property type="project" value="UniProtKB-KW"/>
</dbReference>
<dbReference type="EC" id="3.6.4.13" evidence="2"/>
<evidence type="ECO:0000256" key="8">
    <source>
        <dbReference type="ARBA" id="ARBA00023242"/>
    </source>
</evidence>
<evidence type="ECO:0000256" key="2">
    <source>
        <dbReference type="ARBA" id="ARBA00012552"/>
    </source>
</evidence>
<feature type="domain" description="Helicase ATP-binding" evidence="13">
    <location>
        <begin position="228"/>
        <end position="406"/>
    </location>
</feature>
<evidence type="ECO:0000259" key="14">
    <source>
        <dbReference type="PROSITE" id="PS51194"/>
    </source>
</evidence>
<dbReference type="Pfam" id="PF00270">
    <property type="entry name" value="DEAD"/>
    <property type="match status" value="1"/>
</dbReference>
<evidence type="ECO:0000256" key="9">
    <source>
        <dbReference type="ARBA" id="ARBA00024355"/>
    </source>
</evidence>
<feature type="compositionally biased region" description="Basic and acidic residues" evidence="12">
    <location>
        <begin position="589"/>
        <end position="608"/>
    </location>
</feature>
<evidence type="ECO:0000313" key="16">
    <source>
        <dbReference type="Proteomes" id="UP000887568"/>
    </source>
</evidence>
<keyword evidence="5" id="KW-0347">Helicase</keyword>
<name>A0A913ZPV9_PATMI</name>
<dbReference type="Gene3D" id="3.40.50.300">
    <property type="entry name" value="P-loop containing nucleotide triphosphate hydrolases"/>
    <property type="match status" value="2"/>
</dbReference>
<dbReference type="GO" id="GO:0005829">
    <property type="term" value="C:cytosol"/>
    <property type="evidence" value="ECO:0007669"/>
    <property type="project" value="TreeGrafter"/>
</dbReference>
<dbReference type="AlphaFoldDB" id="A0A913ZPV9"/>
<dbReference type="PROSITE" id="PS51194">
    <property type="entry name" value="HELICASE_CTER"/>
    <property type="match status" value="1"/>
</dbReference>
<evidence type="ECO:0000256" key="12">
    <source>
        <dbReference type="SAM" id="MobiDB-lite"/>
    </source>
</evidence>
<keyword evidence="8" id="KW-0539">Nucleus</keyword>
<dbReference type="InterPro" id="IPR001650">
    <property type="entry name" value="Helicase_C-like"/>
</dbReference>
<keyword evidence="6" id="KW-0067">ATP-binding</keyword>
<organism evidence="15 16">
    <name type="scientific">Patiria miniata</name>
    <name type="common">Bat star</name>
    <name type="synonym">Asterina miniata</name>
    <dbReference type="NCBI Taxonomy" id="46514"/>
    <lineage>
        <taxon>Eukaryota</taxon>
        <taxon>Metazoa</taxon>
        <taxon>Echinodermata</taxon>
        <taxon>Eleutherozoa</taxon>
        <taxon>Asterozoa</taxon>
        <taxon>Asteroidea</taxon>
        <taxon>Valvatacea</taxon>
        <taxon>Valvatida</taxon>
        <taxon>Asterinidae</taxon>
        <taxon>Patiria</taxon>
    </lineage>
</organism>
<dbReference type="SMART" id="SM00490">
    <property type="entry name" value="HELICc"/>
    <property type="match status" value="1"/>
</dbReference>
<dbReference type="GO" id="GO:0003724">
    <property type="term" value="F:RNA helicase activity"/>
    <property type="evidence" value="ECO:0007669"/>
    <property type="project" value="UniProtKB-EC"/>
</dbReference>
<feature type="region of interest" description="Disordered" evidence="12">
    <location>
        <begin position="583"/>
        <end position="638"/>
    </location>
</feature>
<evidence type="ECO:0000256" key="11">
    <source>
        <dbReference type="ARBA" id="ARBA00047984"/>
    </source>
</evidence>
<dbReference type="FunFam" id="3.40.50.300:FF:000759">
    <property type="entry name" value="probable ATP-dependent RNA helicase DDX52"/>
    <property type="match status" value="1"/>
</dbReference>
<proteinExistence type="inferred from homology"/>
<dbReference type="InterPro" id="IPR011545">
    <property type="entry name" value="DEAD/DEAH_box_helicase_dom"/>
</dbReference>
<dbReference type="SMART" id="SM00487">
    <property type="entry name" value="DEXDc"/>
    <property type="match status" value="1"/>
</dbReference>
<keyword evidence="16" id="KW-1185">Reference proteome</keyword>
<dbReference type="OrthoDB" id="360161at2759"/>
<dbReference type="PANTHER" id="PTHR47959:SF15">
    <property type="entry name" value="RNA HELICASE"/>
    <property type="match status" value="1"/>
</dbReference>
<reference evidence="15" key="1">
    <citation type="submission" date="2022-11" db="UniProtKB">
        <authorList>
            <consortium name="EnsemblMetazoa"/>
        </authorList>
    </citation>
    <scope>IDENTIFICATION</scope>
</reference>
<dbReference type="FunFam" id="3.40.50.300:FF:000906">
    <property type="entry name" value="Probable ATP-dependent RNA helicase DDX52"/>
    <property type="match status" value="1"/>
</dbReference>
<dbReference type="GO" id="GO:0005730">
    <property type="term" value="C:nucleolus"/>
    <property type="evidence" value="ECO:0007669"/>
    <property type="project" value="UniProtKB-SubCell"/>
</dbReference>
<dbReference type="InterPro" id="IPR027417">
    <property type="entry name" value="P-loop_NTPase"/>
</dbReference>
<feature type="compositionally biased region" description="Basic and acidic residues" evidence="12">
    <location>
        <begin position="123"/>
        <end position="134"/>
    </location>
</feature>
<comment type="subcellular location">
    <subcellularLocation>
        <location evidence="1">Nucleus</location>
        <location evidence="1">Nucleolus</location>
    </subcellularLocation>
</comment>
<feature type="region of interest" description="Disordered" evidence="12">
    <location>
        <begin position="76"/>
        <end position="142"/>
    </location>
</feature>
<dbReference type="EnsemblMetazoa" id="XM_038197824.1">
    <property type="protein sequence ID" value="XP_038053752.1"/>
    <property type="gene ID" value="LOC119726216"/>
</dbReference>
<accession>A0A913ZPV9</accession>
<comment type="catalytic activity">
    <reaction evidence="11">
        <text>ATP + H2O = ADP + phosphate + H(+)</text>
        <dbReference type="Rhea" id="RHEA:13065"/>
        <dbReference type="ChEBI" id="CHEBI:15377"/>
        <dbReference type="ChEBI" id="CHEBI:15378"/>
        <dbReference type="ChEBI" id="CHEBI:30616"/>
        <dbReference type="ChEBI" id="CHEBI:43474"/>
        <dbReference type="ChEBI" id="CHEBI:456216"/>
        <dbReference type="EC" id="3.6.4.13"/>
    </reaction>
</comment>
<evidence type="ECO:0000256" key="6">
    <source>
        <dbReference type="ARBA" id="ARBA00022840"/>
    </source>
</evidence>
<evidence type="ECO:0000256" key="1">
    <source>
        <dbReference type="ARBA" id="ARBA00004604"/>
    </source>
</evidence>
<keyword evidence="3" id="KW-0547">Nucleotide-binding</keyword>
<dbReference type="GeneID" id="119726216"/>
<feature type="compositionally biased region" description="Basic and acidic residues" evidence="12">
    <location>
        <begin position="100"/>
        <end position="115"/>
    </location>
</feature>
<dbReference type="SUPFAM" id="SSF52540">
    <property type="entry name" value="P-loop containing nucleoside triphosphate hydrolases"/>
    <property type="match status" value="1"/>
</dbReference>
<dbReference type="GO" id="GO:0016787">
    <property type="term" value="F:hydrolase activity"/>
    <property type="evidence" value="ECO:0007669"/>
    <property type="project" value="UniProtKB-KW"/>
</dbReference>
<comment type="similarity">
    <text evidence="9">Belongs to the DEAD box helicase family. DDX52/ROK1 subfamily.</text>
</comment>
<keyword evidence="7" id="KW-0694">RNA-binding</keyword>
<dbReference type="Proteomes" id="UP000887568">
    <property type="component" value="Unplaced"/>
</dbReference>
<dbReference type="InterPro" id="IPR014001">
    <property type="entry name" value="Helicase_ATP-bd"/>
</dbReference>
<dbReference type="GO" id="GO:0030490">
    <property type="term" value="P:maturation of SSU-rRNA"/>
    <property type="evidence" value="ECO:0007669"/>
    <property type="project" value="InterPro"/>
</dbReference>
<evidence type="ECO:0000256" key="5">
    <source>
        <dbReference type="ARBA" id="ARBA00022806"/>
    </source>
</evidence>
<protein>
    <recommendedName>
        <fullName evidence="10">Probable ATP-dependent RNA helicase DDX52</fullName>
        <ecNumber evidence="2">3.6.4.13</ecNumber>
    </recommendedName>
</protein>
<dbReference type="CDD" id="cd17957">
    <property type="entry name" value="DEADc_DDX52"/>
    <property type="match status" value="1"/>
</dbReference>
<keyword evidence="4" id="KW-0378">Hydrolase</keyword>
<evidence type="ECO:0000313" key="15">
    <source>
        <dbReference type="EnsemblMetazoa" id="XP_038053752.1"/>
    </source>
</evidence>
<sequence length="638" mass="72589">MKRHCWWRPTVLHKNKKRGFKMATSMDLFKKLGAGLKFDLQRFRSDAEKFQVIKPTSKKITKQEVERALDIFGSAKSLPKSPQDGHNVNAHAATQSHNKTNVEAKKRKPEEEHSASTKRKKEKIGGKGTEKAETTEDGGGLQLMSSLQLKIKKDENKKQSADKLEQKRREEVNAFRKQHKIHVWGTDIPDPVGTFHALQNEYSLHSDTIENIHRAGFVQPTQIQMQAIPVMLHRRELLACAPTGSGKTAAFILPILAHLKEPKKKGFRAVVVSPTRELANQTYREFQRLAEGRGLRVHLIESTAKAVKKFGPESSQKFDILVTTPNRLVFLLNQEPPGIKLNNVEWLIIDESDKLFEEGRAGFRDQLATIYRACDSTHVRRAMFSATFTHDVEQWCKLNLDNVVTVTVGQRNTATELIQQELVFVGGEHGKLLAVREIFRKGFHPPVLVFVQSKDRAKELFQELIYDGYNVDVIHADKTQMQRDNIVKSFRSGKIWVLIATELMGRGIDFKGINLVINYDFPTSAISYIHRIGRTGRAGRPGKAVTFFTEDDSVHLRSIANVMRNAGCPVPDYMLQLKKLTKGKRKKLERQPVKRDTIRTLPKQDLDKAKKKREIIKKGLKKKQKKSLNRKGSTVVAK</sequence>
<evidence type="ECO:0000256" key="10">
    <source>
        <dbReference type="ARBA" id="ARBA00044533"/>
    </source>
</evidence>